<evidence type="ECO:0000313" key="1">
    <source>
        <dbReference type="EMBL" id="CAG9325984.1"/>
    </source>
</evidence>
<dbReference type="Proteomes" id="UP001162131">
    <property type="component" value="Unassembled WGS sequence"/>
</dbReference>
<organism evidence="1 2">
    <name type="scientific">Blepharisma stoltei</name>
    <dbReference type="NCBI Taxonomy" id="1481888"/>
    <lineage>
        <taxon>Eukaryota</taxon>
        <taxon>Sar</taxon>
        <taxon>Alveolata</taxon>
        <taxon>Ciliophora</taxon>
        <taxon>Postciliodesmatophora</taxon>
        <taxon>Heterotrichea</taxon>
        <taxon>Heterotrichida</taxon>
        <taxon>Blepharismidae</taxon>
        <taxon>Blepharisma</taxon>
    </lineage>
</organism>
<reference evidence="1" key="1">
    <citation type="submission" date="2021-09" db="EMBL/GenBank/DDBJ databases">
        <authorList>
            <consortium name="AG Swart"/>
            <person name="Singh M."/>
            <person name="Singh A."/>
            <person name="Seah K."/>
            <person name="Emmerich C."/>
        </authorList>
    </citation>
    <scope>NUCLEOTIDE SEQUENCE</scope>
    <source>
        <strain evidence="1">ATCC30299</strain>
    </source>
</reference>
<dbReference type="PANTHER" id="PTHR14918:SF3">
    <property type="entry name" value="KICSTOR COMPLEX PROTEIN SZT2"/>
    <property type="match status" value="1"/>
</dbReference>
<dbReference type="EMBL" id="CAJZBQ010000039">
    <property type="protein sequence ID" value="CAG9325984.1"/>
    <property type="molecule type" value="Genomic_DNA"/>
</dbReference>
<evidence type="ECO:0008006" key="3">
    <source>
        <dbReference type="Google" id="ProtNLM"/>
    </source>
</evidence>
<dbReference type="PANTHER" id="PTHR14918">
    <property type="entry name" value="KICSTOR COMPLEX PROTEIN SZT2"/>
    <property type="match status" value="1"/>
</dbReference>
<dbReference type="GO" id="GO:0005777">
    <property type="term" value="C:peroxisome"/>
    <property type="evidence" value="ECO:0007669"/>
    <property type="project" value="InterPro"/>
</dbReference>
<dbReference type="InterPro" id="IPR033228">
    <property type="entry name" value="SZT2"/>
</dbReference>
<proteinExistence type="predicted"/>
<name>A0AAU9JLK9_9CILI</name>
<evidence type="ECO:0000313" key="2">
    <source>
        <dbReference type="Proteomes" id="UP001162131"/>
    </source>
</evidence>
<protein>
    <recommendedName>
        <fullName evidence="3">VWFA domain-containing protein</fullName>
    </recommendedName>
</protein>
<keyword evidence="2" id="KW-1185">Reference proteome</keyword>
<sequence length="2507" mass="292056">MERLETTVLANFRKVSFVERALWYINSTRHPESAWSSNIAHMSGSSNITPNTITTFHYTKYRIIIMIDLPPSVFSYNSKHNDFTINLIPSVVKKFLEFLYENSADINAKIDLGIICVRMPNEPIKVVVQSYRLQHFEDSIDIVDQLSFYLHGIQSEIGNTISSLYSNERLEGGIEFTTSLKWSLFALNLMDDDALPMVVYITDAVNCNLVLGIYDGLVMQYCRADVAFHIINLSDGTGSYSSQFGYLPDPMNIKLMAKATGGIYMTPSNMHEKTKLILERKIFLTAKRDTYYDGNENLQCSQFEEYCVPMPHIILVQCTLREGFMLKNIDGEKIILWFNCHCSTKIEYIIYPIDNDKSTIQINIIGRPKLFKKLKMKGLTSPLLSKESKPSLAARVIWLIQNMKETEQTALNLYQGITRNDIRYLGDKMVNIHLSKWHRWFHVESLDLIIVKLNQNQPNYGREKVRDKIKTLGSGCFMDDMYIEIVEKTGIFAAKINWEIYNKAAIYFAFFECSTEFRLEKLESIYSSLKKSCQEVFERPMCKAIVEEAPAQKKSYWSKVYSVFTYRPHSKAIKSFMFKCIRRQHLYTMRSAQLMINILFASRLKQGFYSIGYCERDKYLLLKPLEVEIDNRSQSFFIQYLIYIEKTEVVTELYVEPALASFYDKFEYDLLQEIKEEYETYDDFMYSSIFCLDFLIYKCLEHKLDNGSLDDTMSSDDYDTKVIEISEDDDLFCYIQVEDLSKAENYDEIKAQTYEKMYEVMNSFQNFCNCIPKLPYLLKHSNYYSLDLEVFSSEHIYASESYRSALGRLYSNTLTAFIDMSDYQDCLDSVHHFVRYINSNTILIWLLPSFEEFLYALSCSKKSFPIYLYECSQHKLDTMNIDKRRQSAPIVLLQQNTTLCRSIQLLQRIYKAVLNGTYYQALKNEELLATFEDMERLVSCCEISTYTIEISIIYNHLHKQWDSLEDLSKCLISRSLELNSDLFREIDEKFNKLLSKYFKRIPNSNYFILNDDKEKCLLSIDDFTTLLSHCTVNPEVSINLYSLQHKTFFSKERHQHKNLESPISPTKKIKTGLLSIVGEKARSLYAEITLDLLSKNLPIDPITLSFVLEQLNYVHETVKFEYKVESVLKEQDITELINQEFVKGKVVSTRTIGNVHFVVCQIVIAHPGICQEMVDNDYSVPFWVIINVLQPNIIECSFFLPDHMKNTELTVEKVQARLTGYFKDIEIRVNQRMLLKQLEETGKISNLLMNIDNQIEFPNENYEKGPRERAKKRFTRFSTTNKILPNQKPITKNLTAYKLPLQHTNQFIVSDRLAKNESINSLVSKFSIPPFLIDNREGLYQLAHDSDILVFKFSEIEQERIASYPKHQTTPNNSPSHRRTSSSLIIRMVKLEIYGIDPPSADTIEKLEQRVQEQLQQISLFKLADSLIKNQKNVMTLGDSQFIQGNLPPIIILFPITSLVSDINLLAKYTKQNLMRFLVLFQIRELLNEKEPSVLVYNYLNIIESSSYKTNSPIFKSRQETKQAQFLGNTFGKALALLYLDVYYFNGENIIPFTEVTNECSPTFETWNENYIKAEMLINKTSGMSSPSFPGNYLEIKIYKNGPLNESIFFEKLNKCINQSISEYLIENLIQSCIKEEKYGYNGYKQIADLTKRAIELSLHFPTQKIEHYAPPFALFQFFSKILHIFQENNKQKFPLVMCLEEGEIKHISSSIENLQSLWELEYLNEKSVGKKFKFSAMGGPSSLGNLIGEQFEEFKCDDMKFYSDEIGEGLGQIPRSFFIYIEITNTFLDVYTYNWNKTTLQKLHSQIESHVHWNRQRYRLVNNALTQKLGLFHHNIPMDTFSFLRKTHQIQMFPQACVILELKEEFEKFSLDSLLNSDEITHTAITTEDSVQTFKMTGMFPMLKDIKNTEEIPNDKVKLHGYFLNMMYEKKRAIYEDCYKLAYAFKKWVYEKDSSAMSIVNQLLKKGGSFRNESNLARELITQAQMIHCEKARLFFEVLDVPATELDRERQKMQKLIANVMRYLVIEIKRTTKLDDMKEDYGFMRKSSHDFSPENSSSNLLRRKRTSSGMFDTESNIQVFLKKALEQAIIILEVSYDKNFIITSSYCVESIQKLIPFTSRDDDPPSMHLKRELQKIKTSIQSETYIYDAHIKHLCYYLCRPRDYPSINLIATLNTIGKLYYSKPPSANNWQHTGMMSIDLGELNGITIKEIYHYFTLNCDEYGFTAFTAGSTPWPVYKVFNLSGEELAINQENGSNNASILELSPSSSVRRISNFSSDGAIPTPPPELKYATSLRAIIYTLIDTNDSSRPRPVLRLEDSETIYKLRIRYYILNFEKTKKGGPKDTLKQIKTKAEEFILEAIKKSKSHFRRDQLWERLGYLPSKDICPYEDFLQLLQASDVQPIEEIDPRISLLTSLGNVFTSDCFDYLYDVFKEDSRRFEDKDCLHLVIFNSPRLCAHLKIISDEQNLKINAVRRSKEYNKDVEDNFISDIVSEILQWLWSRVTSR</sequence>
<comment type="caution">
    <text evidence="1">The sequence shown here is derived from an EMBL/GenBank/DDBJ whole genome shotgun (WGS) entry which is preliminary data.</text>
</comment>
<gene>
    <name evidence="1" type="ORF">BSTOLATCC_MIC39764</name>
</gene>
<accession>A0AAU9JLK9</accession>